<comment type="caution">
    <text evidence="1">The sequence shown here is derived from an EMBL/GenBank/DDBJ whole genome shotgun (WGS) entry which is preliminary data.</text>
</comment>
<accession>A0A3M7SGJ6</accession>
<dbReference type="GO" id="GO:0003351">
    <property type="term" value="P:epithelial cilium movement involved in extracellular fluid movement"/>
    <property type="evidence" value="ECO:0007669"/>
    <property type="project" value="TreeGrafter"/>
</dbReference>
<dbReference type="Proteomes" id="UP000276133">
    <property type="component" value="Unassembled WGS sequence"/>
</dbReference>
<dbReference type="GO" id="GO:1990716">
    <property type="term" value="C:axonemal central apparatus"/>
    <property type="evidence" value="ECO:0007669"/>
    <property type="project" value="TreeGrafter"/>
</dbReference>
<dbReference type="OrthoDB" id="6156982at2759"/>
<gene>
    <name evidence="1" type="ORF">BpHYR1_050196</name>
</gene>
<protein>
    <submittedName>
        <fullName evidence="1">Sperm-associated antigen 17</fullName>
    </submittedName>
</protein>
<dbReference type="STRING" id="10195.A0A3M7SGJ6"/>
<dbReference type="GO" id="GO:0005576">
    <property type="term" value="C:extracellular region"/>
    <property type="evidence" value="ECO:0007669"/>
    <property type="project" value="GOC"/>
</dbReference>
<dbReference type="PANTHER" id="PTHR21963:SF1">
    <property type="entry name" value="SPERM-ASSOCIATED ANTIGEN 17"/>
    <property type="match status" value="1"/>
</dbReference>
<dbReference type="AlphaFoldDB" id="A0A3M7SGJ6"/>
<name>A0A3M7SGJ6_BRAPC</name>
<reference evidence="1 2" key="1">
    <citation type="journal article" date="2018" name="Sci. Rep.">
        <title>Genomic signatures of local adaptation to the degree of environmental predictability in rotifers.</title>
        <authorList>
            <person name="Franch-Gras L."/>
            <person name="Hahn C."/>
            <person name="Garcia-Roger E.M."/>
            <person name="Carmona M.J."/>
            <person name="Serra M."/>
            <person name="Gomez A."/>
        </authorList>
    </citation>
    <scope>NUCLEOTIDE SEQUENCE [LARGE SCALE GENOMIC DNA]</scope>
    <source>
        <strain evidence="1">HYR1</strain>
    </source>
</reference>
<organism evidence="1 2">
    <name type="scientific">Brachionus plicatilis</name>
    <name type="common">Marine rotifer</name>
    <name type="synonym">Brachionus muelleri</name>
    <dbReference type="NCBI Taxonomy" id="10195"/>
    <lineage>
        <taxon>Eukaryota</taxon>
        <taxon>Metazoa</taxon>
        <taxon>Spiralia</taxon>
        <taxon>Gnathifera</taxon>
        <taxon>Rotifera</taxon>
        <taxon>Eurotatoria</taxon>
        <taxon>Monogononta</taxon>
        <taxon>Pseudotrocha</taxon>
        <taxon>Ploima</taxon>
        <taxon>Brachionidae</taxon>
        <taxon>Brachionus</taxon>
    </lineage>
</organism>
<dbReference type="GO" id="GO:1904158">
    <property type="term" value="P:axonemal central apparatus assembly"/>
    <property type="evidence" value="ECO:0007669"/>
    <property type="project" value="TreeGrafter"/>
</dbReference>
<proteinExistence type="predicted"/>
<evidence type="ECO:0000313" key="1">
    <source>
        <dbReference type="EMBL" id="RNA34737.1"/>
    </source>
</evidence>
<dbReference type="PANTHER" id="PTHR21963">
    <property type="entry name" value="PF6"/>
    <property type="match status" value="1"/>
</dbReference>
<evidence type="ECO:0000313" key="2">
    <source>
        <dbReference type="Proteomes" id="UP000276133"/>
    </source>
</evidence>
<sequence>MFIRLNIDRSVLKFSKSKLYQFKNINKFFTDFIREILTPSEFGSKMFNFLAEKCYSLIVQKRQYGFYISNLKLFDIPPPSKILSYPAQELKQEEFPTEAEKLYDIRYYNDLMDSIPAEYVSPALILYSMVEQVTLNEEQSQSGENQTSEHGNVQNLSEDVTNYFGNVIENLSLTEVEKHKLVNMLPILQKKEENTEPKRTSSITPYLVNYNDAISQRLKGVFEDPSQKKTKKFSKLPFDPLKVELEMLSKSLFTEFTGVPNVPSKIAKERAARLQELLHFMTSSPDITNADVDRALKQFVFESMNITDVNKKSFIKKANQASAIPWDDPYPNISETLSEEQQFMLKSLNLLEKRELSNLDLKKKKENRVSSASTNRSIKFQDEVSSDNNKDFSPPSSILKSRPSTKLSGLIRSNLVKQYPSVLLNPSRSLFNLPLKAKLFNKPKASNKLKNKYKTLIDLLCLMMVHLAIPSEESILSARLRSTLFLPILHQYLIK</sequence>
<dbReference type="InterPro" id="IPR026173">
    <property type="entry name" value="SPAG17"/>
</dbReference>
<dbReference type="EMBL" id="REGN01001424">
    <property type="protein sequence ID" value="RNA34737.1"/>
    <property type="molecule type" value="Genomic_DNA"/>
</dbReference>
<keyword evidence="2" id="KW-1185">Reference proteome</keyword>